<protein>
    <recommendedName>
        <fullName evidence="2">VLIG-type G domain-containing protein</fullName>
    </recommendedName>
</protein>
<comment type="similarity">
    <text evidence="1">Belongs to the TRAFAC class dynamin-like GTPase superfamily. Very large inducible GTPase (VLIG) family.</text>
</comment>
<evidence type="ECO:0000313" key="4">
    <source>
        <dbReference type="Proteomes" id="UP000596742"/>
    </source>
</evidence>
<keyword evidence="4" id="KW-1185">Reference proteome</keyword>
<dbReference type="GO" id="GO:0005525">
    <property type="term" value="F:GTP binding"/>
    <property type="evidence" value="ECO:0007669"/>
    <property type="project" value="InterPro"/>
</dbReference>
<reference evidence="3" key="1">
    <citation type="submission" date="2018-11" db="EMBL/GenBank/DDBJ databases">
        <authorList>
            <person name="Alioto T."/>
            <person name="Alioto T."/>
        </authorList>
    </citation>
    <scope>NUCLEOTIDE SEQUENCE</scope>
</reference>
<proteinExistence type="inferred from homology"/>
<dbReference type="Proteomes" id="UP000596742">
    <property type="component" value="Unassembled WGS sequence"/>
</dbReference>
<organism evidence="3 4">
    <name type="scientific">Mytilus galloprovincialis</name>
    <name type="common">Mediterranean mussel</name>
    <dbReference type="NCBI Taxonomy" id="29158"/>
    <lineage>
        <taxon>Eukaryota</taxon>
        <taxon>Metazoa</taxon>
        <taxon>Spiralia</taxon>
        <taxon>Lophotrochozoa</taxon>
        <taxon>Mollusca</taxon>
        <taxon>Bivalvia</taxon>
        <taxon>Autobranchia</taxon>
        <taxon>Pteriomorphia</taxon>
        <taxon>Mytilida</taxon>
        <taxon>Mytiloidea</taxon>
        <taxon>Mytilidae</taxon>
        <taxon>Mytilinae</taxon>
        <taxon>Mytilus</taxon>
    </lineage>
</organism>
<feature type="domain" description="VLIG-type G" evidence="2">
    <location>
        <begin position="1043"/>
        <end position="1285"/>
    </location>
</feature>
<accession>A0A8B6HMX7</accession>
<evidence type="ECO:0000256" key="1">
    <source>
        <dbReference type="ARBA" id="ARBA00006828"/>
    </source>
</evidence>
<dbReference type="InterPro" id="IPR057365">
    <property type="entry name" value="URGCP"/>
</dbReference>
<dbReference type="PANTHER" id="PTHR14819:SF5">
    <property type="entry name" value="INTERFERON-INDUCED VERY LARGE GTPASE 1"/>
    <property type="match status" value="1"/>
</dbReference>
<dbReference type="PROSITE" id="PS51717">
    <property type="entry name" value="G_VLIG"/>
    <property type="match status" value="1"/>
</dbReference>
<dbReference type="InterPro" id="IPR052986">
    <property type="entry name" value="VLIG_GTPase"/>
</dbReference>
<dbReference type="InterPro" id="IPR030383">
    <property type="entry name" value="G_VLIG_dom"/>
</dbReference>
<dbReference type="OrthoDB" id="10070673at2759"/>
<dbReference type="Gene3D" id="3.40.50.300">
    <property type="entry name" value="P-loop containing nucleotide triphosphate hydrolases"/>
    <property type="match status" value="1"/>
</dbReference>
<name>A0A8B6HMX7_MYTGA</name>
<sequence length="1864" mass="214975">MGCHSKFARCSAVVVEIFSKIMQELLEKSGIPSSTVYGIILNNKKFKERLSRTDMISIQTLCTDGFTKIDVTLIYKIVKFFNLIPSPSRNWGAKPLVHEKEVGDDVERIRLTRNDLVHRIDCEVTDTELNVFFDEFVELGRRIDVYLGKPRDAGFEKHIAYYKTCRIDEYLEERYKKALQEIACLKEKARLRINEKVIHVYYGKATEELIRDIKDESASSSTPIRIIVKGIDGVEEKADLLNSLADQLNNGSASIQFKHARVGSIILHVTILDRILQHQETLYDELTNFLERVFRIGNIVEVNAVAEVNIILTVDEDGFEFDNFEETEEIYSSPDGKHSLLLDLEVSNDMLRTDDIFQENIGGFLENILTKTNGKQLFPEKEVTAIVMPGANEAQCEMNSSADLVSAFSASFQNMDLDQERRDTQALTCKSLAELLRELELEIYYPDKIALIDIVKIQPSNFNIKLSNIPWLFLQNLISLNFNARDKILEECLEHSECLSDERNIQVDFLDDLLGSDALLNRVNPIDLTVAVLNCCSPVVKQIIASKMFMCRLAIPFVFPQSRNEAMLVSLWPIRQIVIERELSHIGAVDCPCNVVSFVRIGYTSVSKSRMINEIISNQYHCTFFNKDSPLGSTTRWISNGLIEIAWYIPSTNSRLLSNVTACLNLRGDCNVHRQQLHFMSNLSDAIVIMVDIHEMKNERFMQLITQVYNTNAKVILSIDAIRCNKGVLRNELKTFLGKTTMYKDRTRINIMAVEGHVRSFSDLKKEMRNYISESVLKGSYLSLWRRLQEGICKEINVDENQIVYSAMREAADKITSFVPKMCSSIKAQLLPLQGEPWKEWSQNLKTVNKSSKYKTMQEKGLIRNKMFEARQTQFHICENLGPFMSMFIDKILQILPYNKESTVFVVWLKMFFDERSRNILPEYLERYKSKWRELKSAQDQKNSTVTIDRLQHQLSEREYELAEASFGFEHLCREMGQMYEAMMECNLPAPVKYQTIHSVLPHISAKLLLMGHPFEVMDGDTANVPLLWVKAVLKELRKSIGDKKLLALSVLGIQSSGKSTLLNAMFGLQFAVSAGRCTRGVFMQLVPVLDITKAYDYVLVIDTEGLRAPELAHEKYSHDNELATFVIGLGDVTIVNVKGENTSEVRDVLQIVVHAFLRLKLANDRLNLKQKCVFVHQNVSAPDANDKMIQQRKKFVEILDKMTQEAAGEENIADINAFSQVIDFDSEANVWYFSDLWYGDPPMAPANPGYSKCVNRVKDALFSDSSMTQRETYLTITDTISRIEDLWIGILKDDFVFSFRNRLEVKAYNSMERQCQSLTWTLENYVLEFIRSEAKSMLVNCLNDNDLENAFLNSVARVAIEIEQQVTSLCNDLDSFVERSTLKDVMMQWTQSKKTRFKLLAENLVFKAKTDISNTKEEIKIQRLKKREKTNHEMEINELARNLAVKMQGKTPDRDKLEGEFNHFWISWINQLGHKEDIEFFSIADQIEIMLYEKFPSDAAFFRHRRFKTDLSHDHVTKLEGSISSNTILTEHFSRHNYFGVFGKEKSDNCRNQTVDIINQTFRKIDSRLLELDSQDIRFDISYVTEIMNIIVNDIDDHNDHTMNDYRFNLLPPFRAMIVNHVASHVSKLFTKLNERYNKKHSPKYQMEMYKETALALFINLVEQKTEDVIAACFFKEAILKVVVEHVTELLPIDVQEHILVLFGNAKFSLMKDIMVYLANAEKYEEYIEYIHDPTAFAKSWITKLTNDVMFERKGNVETKYAHLAKSRVHKIFRHLFESIQVANENCSQLGQSNVKHWIAIFMNHVGESNYLPLSMDILIHVQSRKVSDIKKFTEMVLDTLRDTESLVLEEFPDDDCKHRAVE</sequence>
<dbReference type="SUPFAM" id="SSF52540">
    <property type="entry name" value="P-loop containing nucleoside triphosphate hydrolases"/>
    <property type="match status" value="1"/>
</dbReference>
<evidence type="ECO:0000259" key="2">
    <source>
        <dbReference type="PROSITE" id="PS51717"/>
    </source>
</evidence>
<gene>
    <name evidence="3" type="ORF">MGAL_10B036238</name>
</gene>
<dbReference type="InterPro" id="IPR027417">
    <property type="entry name" value="P-loop_NTPase"/>
</dbReference>
<dbReference type="EMBL" id="UYJE01010369">
    <property type="protein sequence ID" value="VDI82515.1"/>
    <property type="molecule type" value="Genomic_DNA"/>
</dbReference>
<dbReference type="Pfam" id="PF25683">
    <property type="entry name" value="URGCP_GTPase"/>
    <property type="match status" value="1"/>
</dbReference>
<dbReference type="PANTHER" id="PTHR14819">
    <property type="entry name" value="GTP-BINDING"/>
    <property type="match status" value="1"/>
</dbReference>
<comment type="caution">
    <text evidence="3">The sequence shown here is derived from an EMBL/GenBank/DDBJ whole genome shotgun (WGS) entry which is preliminary data.</text>
</comment>
<evidence type="ECO:0000313" key="3">
    <source>
        <dbReference type="EMBL" id="VDI82515.1"/>
    </source>
</evidence>
<dbReference type="Pfam" id="PF25496">
    <property type="entry name" value="URGCP"/>
    <property type="match status" value="1"/>
</dbReference>